<reference evidence="2" key="1">
    <citation type="submission" date="2016-10" db="EMBL/GenBank/DDBJ databases">
        <authorList>
            <person name="Varghese N."/>
            <person name="Submissions S."/>
        </authorList>
    </citation>
    <scope>NUCLEOTIDE SEQUENCE [LARGE SCALE GENOMIC DNA]</scope>
    <source>
        <strain evidence="2">XBD2006</strain>
    </source>
</reference>
<dbReference type="EMBL" id="FMUR01000004">
    <property type="protein sequence ID" value="SCX87911.1"/>
    <property type="molecule type" value="Genomic_DNA"/>
</dbReference>
<organism evidence="1 2">
    <name type="scientific">Butyrivibrio hungatei</name>
    <dbReference type="NCBI Taxonomy" id="185008"/>
    <lineage>
        <taxon>Bacteria</taxon>
        <taxon>Bacillati</taxon>
        <taxon>Bacillota</taxon>
        <taxon>Clostridia</taxon>
        <taxon>Lachnospirales</taxon>
        <taxon>Lachnospiraceae</taxon>
        <taxon>Butyrivibrio</taxon>
    </lineage>
</organism>
<proteinExistence type="predicted"/>
<dbReference type="Proteomes" id="UP000183047">
    <property type="component" value="Unassembled WGS sequence"/>
</dbReference>
<gene>
    <name evidence="1" type="ORF">SAMN02910451_00657</name>
</gene>
<accession>A0A1G5BCR3</accession>
<sequence>MEVTYKNEILKYIDDFHGEPVLWITDPSQRNMEHMTFVGGYPNEYAIYLRDLSQDEREDIYRQLKH</sequence>
<dbReference type="AlphaFoldDB" id="A0A1G5BCR3"/>
<dbReference type="RefSeq" id="WP_027209059.1">
    <property type="nucleotide sequence ID" value="NZ_FMUR01000004.1"/>
</dbReference>
<protein>
    <submittedName>
        <fullName evidence="1">Uncharacterized protein</fullName>
    </submittedName>
</protein>
<dbReference type="OrthoDB" id="2004584at2"/>
<evidence type="ECO:0000313" key="1">
    <source>
        <dbReference type="EMBL" id="SCX87911.1"/>
    </source>
</evidence>
<keyword evidence="2" id="KW-1185">Reference proteome</keyword>
<name>A0A1G5BCR3_9FIRM</name>
<evidence type="ECO:0000313" key="2">
    <source>
        <dbReference type="Proteomes" id="UP000183047"/>
    </source>
</evidence>